<reference evidence="4" key="1">
    <citation type="submission" date="2021-08" db="EMBL/GenBank/DDBJ databases">
        <title>Prevotella lacticifex sp. nov., isolated from rumen of cow.</title>
        <authorList>
            <person name="Shinkai T."/>
            <person name="Ikeyama N."/>
            <person name="Kumagai M."/>
            <person name="Ohmori H."/>
            <person name="Sakamoto M."/>
            <person name="Ohkuma M."/>
            <person name="Mitsumori M."/>
        </authorList>
    </citation>
    <scope>NUCLEOTIDE SEQUENCE</scope>
    <source>
        <strain evidence="4">DSM 11371</strain>
    </source>
</reference>
<protein>
    <submittedName>
        <fullName evidence="4">Acetyl-CoA hydrolase</fullName>
    </submittedName>
</protein>
<dbReference type="InterPro" id="IPR037171">
    <property type="entry name" value="NagB/RpiA_transferase-like"/>
</dbReference>
<dbReference type="EMBL" id="BPTR01000001">
    <property type="protein sequence ID" value="GJG27820.1"/>
    <property type="molecule type" value="Genomic_DNA"/>
</dbReference>
<gene>
    <name evidence="4" type="ORF">PRRU23_15200</name>
</gene>
<dbReference type="InterPro" id="IPR046433">
    <property type="entry name" value="ActCoA_hydro"/>
</dbReference>
<evidence type="ECO:0000259" key="2">
    <source>
        <dbReference type="Pfam" id="PF02550"/>
    </source>
</evidence>
<dbReference type="InterPro" id="IPR038460">
    <property type="entry name" value="AcetylCoA_hyd_C_sf"/>
</dbReference>
<evidence type="ECO:0000256" key="1">
    <source>
        <dbReference type="ARBA" id="ARBA00009632"/>
    </source>
</evidence>
<accession>A0AA37MDL9</accession>
<dbReference type="InterPro" id="IPR026888">
    <property type="entry name" value="AcetylCoA_hyd_C"/>
</dbReference>
<dbReference type="Pfam" id="PF02550">
    <property type="entry name" value="AcetylCoA_hydro"/>
    <property type="match status" value="1"/>
</dbReference>
<proteinExistence type="inferred from homology"/>
<feature type="domain" description="Acetyl-CoA hydrolase/transferase N-terminal" evidence="2">
    <location>
        <begin position="3"/>
        <end position="214"/>
    </location>
</feature>
<evidence type="ECO:0000259" key="3">
    <source>
        <dbReference type="Pfam" id="PF13336"/>
    </source>
</evidence>
<dbReference type="RefSeq" id="WP_006282926.1">
    <property type="nucleotide sequence ID" value="NZ_BPTR01000001.1"/>
</dbReference>
<evidence type="ECO:0000313" key="5">
    <source>
        <dbReference type="Proteomes" id="UP000887043"/>
    </source>
</evidence>
<dbReference type="Gene3D" id="3.40.1080.10">
    <property type="entry name" value="Glutaconate Coenzyme A-transferase"/>
    <property type="match status" value="1"/>
</dbReference>
<dbReference type="InterPro" id="IPR003702">
    <property type="entry name" value="ActCoA_hydro_N"/>
</dbReference>
<dbReference type="Gene3D" id="3.40.1080.20">
    <property type="entry name" value="Acetyl-CoA hydrolase/transferase C-terminal domain"/>
    <property type="match status" value="1"/>
</dbReference>
<evidence type="ECO:0000313" key="4">
    <source>
        <dbReference type="EMBL" id="GJG27820.1"/>
    </source>
</evidence>
<sequence>MSYTRITAAEGAAMIKNNETIGLSGFTPNGVPKAIFRELSKKAIGEHEAGHPFQVGIITGASTSQSIEGDMAAANAIKFRTPFSTNRDFRNHTNMGEIDYEDMHLGHMGERLRRGFYADIDVAIIEVSDIEEGANICKAYLTSAGGIVPTIVRLAKRIILEKNTFHSPNSRFLHDVYEIEECPFRQPIPIMKVGDRIGKEYVEIDASKIVGVVECCIPEEARAFKPLDPVTEQMGHNVADFLVKDLKAGRIPSTFLPLQSGVGTTSNAVLEALGQNPHVPVFSVYTEVVQDAVIKYMQEGRIKDASCSSLTVTNETLQEVYNNIDYFKNHITIRPSEISNSPEVIRRLGVIAMNTAIECDIYGNENSSHICGSKLMNGIGGSCDYERNGYLSIFTTQSTTKGGKISAIVPMCSHVDSTEHDVDVIVTEQGVADLRGKGPLKRAQEIIENCAHPDYRPILREYLKIAGVGHEPQSMRAALAFHDTFLTKGDMRLTDFSDYLK</sequence>
<dbReference type="GO" id="GO:0008775">
    <property type="term" value="F:acetate CoA-transferase activity"/>
    <property type="evidence" value="ECO:0007669"/>
    <property type="project" value="InterPro"/>
</dbReference>
<dbReference type="Proteomes" id="UP000887043">
    <property type="component" value="Unassembled WGS sequence"/>
</dbReference>
<dbReference type="Gene3D" id="3.30.750.70">
    <property type="entry name" value="4-hydroxybutyrate coenzyme like domains"/>
    <property type="match status" value="1"/>
</dbReference>
<comment type="similarity">
    <text evidence="1">Belongs to the acetyl-CoA hydrolase/transferase family.</text>
</comment>
<feature type="domain" description="Acetyl-CoA hydrolase/transferase C-terminal" evidence="3">
    <location>
        <begin position="318"/>
        <end position="462"/>
    </location>
</feature>
<dbReference type="SUPFAM" id="SSF100950">
    <property type="entry name" value="NagB/RpiA/CoA transferase-like"/>
    <property type="match status" value="2"/>
</dbReference>
<comment type="caution">
    <text evidence="4">The sequence shown here is derived from an EMBL/GenBank/DDBJ whole genome shotgun (WGS) entry which is preliminary data.</text>
</comment>
<name>A0AA37MDL9_SEGBR</name>
<dbReference type="GO" id="GO:0006083">
    <property type="term" value="P:acetate metabolic process"/>
    <property type="evidence" value="ECO:0007669"/>
    <property type="project" value="InterPro"/>
</dbReference>
<dbReference type="GO" id="GO:0003986">
    <property type="term" value="F:acetyl-CoA hydrolase activity"/>
    <property type="evidence" value="ECO:0007669"/>
    <property type="project" value="TreeGrafter"/>
</dbReference>
<organism evidence="4 5">
    <name type="scientific">Segatella bryantii</name>
    <name type="common">Prevotella bryantii</name>
    <dbReference type="NCBI Taxonomy" id="77095"/>
    <lineage>
        <taxon>Bacteria</taxon>
        <taxon>Pseudomonadati</taxon>
        <taxon>Bacteroidota</taxon>
        <taxon>Bacteroidia</taxon>
        <taxon>Bacteroidales</taxon>
        <taxon>Prevotellaceae</taxon>
        <taxon>Segatella</taxon>
    </lineage>
</organism>
<dbReference type="FunFam" id="3.40.1080.20:FF:000001">
    <property type="entry name" value="Acetyl-CoA hydrolase Ach1"/>
    <property type="match status" value="1"/>
</dbReference>
<dbReference type="PANTHER" id="PTHR43609">
    <property type="entry name" value="ACETYL-COA HYDROLASE"/>
    <property type="match status" value="1"/>
</dbReference>
<dbReference type="Pfam" id="PF13336">
    <property type="entry name" value="AcetylCoA_hyd_C"/>
    <property type="match status" value="1"/>
</dbReference>
<dbReference type="PANTHER" id="PTHR43609:SF1">
    <property type="entry name" value="ACETYL-COA HYDROLASE"/>
    <property type="match status" value="1"/>
</dbReference>
<dbReference type="AlphaFoldDB" id="A0AA37MDL9"/>
<keyword evidence="4" id="KW-0378">Hydrolase</keyword>